<dbReference type="AlphaFoldDB" id="A0A840P6F6"/>
<organism evidence="1 2">
    <name type="scientific">Thermocatellispora tengchongensis</name>
    <dbReference type="NCBI Taxonomy" id="1073253"/>
    <lineage>
        <taxon>Bacteria</taxon>
        <taxon>Bacillati</taxon>
        <taxon>Actinomycetota</taxon>
        <taxon>Actinomycetes</taxon>
        <taxon>Streptosporangiales</taxon>
        <taxon>Streptosporangiaceae</taxon>
        <taxon>Thermocatellispora</taxon>
    </lineage>
</organism>
<evidence type="ECO:0000313" key="2">
    <source>
        <dbReference type="Proteomes" id="UP000578449"/>
    </source>
</evidence>
<protein>
    <submittedName>
        <fullName evidence="1">Deazaflavin-dependent oxidoreductase (Nitroreductase family)</fullName>
    </submittedName>
</protein>
<reference evidence="1 2" key="1">
    <citation type="submission" date="2020-08" db="EMBL/GenBank/DDBJ databases">
        <title>Genomic Encyclopedia of Type Strains, Phase IV (KMG-IV): sequencing the most valuable type-strain genomes for metagenomic binning, comparative biology and taxonomic classification.</title>
        <authorList>
            <person name="Goeker M."/>
        </authorList>
    </citation>
    <scope>NUCLEOTIDE SEQUENCE [LARGE SCALE GENOMIC DNA]</scope>
    <source>
        <strain evidence="1 2">DSM 45615</strain>
    </source>
</reference>
<dbReference type="Pfam" id="PF04075">
    <property type="entry name" value="F420H2_quin_red"/>
    <property type="match status" value="1"/>
</dbReference>
<dbReference type="InterPro" id="IPR012349">
    <property type="entry name" value="Split_barrel_FMN-bd"/>
</dbReference>
<dbReference type="GO" id="GO:0016491">
    <property type="term" value="F:oxidoreductase activity"/>
    <property type="evidence" value="ECO:0007669"/>
    <property type="project" value="InterPro"/>
</dbReference>
<dbReference type="Proteomes" id="UP000578449">
    <property type="component" value="Unassembled WGS sequence"/>
</dbReference>
<sequence length="158" mass="17409">MRVADTPRPPTGFRRLVWRLPILLYRVGLDRLLGERVMLLTHTGRVSGRPRQAVIEVVARTGDGYVAASGFGPRADWYRNLMKTPEAVVRVGGRVVPVVARPLTGAEGGRIMERYAARHPRAARRLCRVMGFAVDGGVADCRAVGERVPFVCFTPSES</sequence>
<dbReference type="RefSeq" id="WP_185051461.1">
    <property type="nucleotide sequence ID" value="NZ_BAABIX010000007.1"/>
</dbReference>
<accession>A0A840P6F6</accession>
<evidence type="ECO:0000313" key="1">
    <source>
        <dbReference type="EMBL" id="MBB5134579.1"/>
    </source>
</evidence>
<dbReference type="NCBIfam" id="TIGR00026">
    <property type="entry name" value="hi_GC_TIGR00026"/>
    <property type="match status" value="1"/>
</dbReference>
<comment type="caution">
    <text evidence="1">The sequence shown here is derived from an EMBL/GenBank/DDBJ whole genome shotgun (WGS) entry which is preliminary data.</text>
</comment>
<proteinExistence type="predicted"/>
<dbReference type="InterPro" id="IPR004378">
    <property type="entry name" value="F420H2_quin_Rdtase"/>
</dbReference>
<name>A0A840P6F6_9ACTN</name>
<dbReference type="Gene3D" id="2.30.110.10">
    <property type="entry name" value="Electron Transport, Fmn-binding Protein, Chain A"/>
    <property type="match status" value="1"/>
</dbReference>
<dbReference type="EMBL" id="JACHGN010000008">
    <property type="protein sequence ID" value="MBB5134579.1"/>
    <property type="molecule type" value="Genomic_DNA"/>
</dbReference>
<keyword evidence="2" id="KW-1185">Reference proteome</keyword>
<gene>
    <name evidence="1" type="ORF">HNP84_004311</name>
</gene>